<dbReference type="Pfam" id="PF21203">
    <property type="entry name" value="ECM10"/>
    <property type="match status" value="1"/>
</dbReference>
<evidence type="ECO:0000313" key="1">
    <source>
        <dbReference type="EMBL" id="KAE8254300.1"/>
    </source>
</evidence>
<protein>
    <submittedName>
        <fullName evidence="1">Uncharacterized protein</fullName>
    </submittedName>
</protein>
<keyword evidence="2" id="KW-1185">Reference proteome</keyword>
<sequence>MTAAAAAMRGAVLLALGPLAVLSSSALAQDDSSSSSDSNSNTELTSTFTLFHRSLSSAGNSGKSAWEPRAQITLVDRTTSLEPYLPPSASYEDLLSSGSGGSVRDGPIGKAEQAQGLSDYYQLLLVQGTGTEAARQADDEAGPLTSVKKCHLVSTSSTLRDVLALHLPSSIAGRSRSPTAISYSVPGLVLGSDACPLPQSGPYAKRWTEVEGVNTTIRVGSPVIAAEPPMRAPIPVKEDGTPDTPPPPKSFLQKYWMYLLPLLILMFIPSEAEHSGSAEHDSSSNRAPPRELAAKRLK</sequence>
<organism evidence="1 2">
    <name type="scientific">Tilletia indica</name>
    <dbReference type="NCBI Taxonomy" id="43049"/>
    <lineage>
        <taxon>Eukaryota</taxon>
        <taxon>Fungi</taxon>
        <taxon>Dikarya</taxon>
        <taxon>Basidiomycota</taxon>
        <taxon>Ustilaginomycotina</taxon>
        <taxon>Exobasidiomycetes</taxon>
        <taxon>Tilletiales</taxon>
        <taxon>Tilletiaceae</taxon>
        <taxon>Tilletia</taxon>
    </lineage>
</organism>
<reference evidence="1" key="2">
    <citation type="journal article" date="2019" name="IMA Fungus">
        <title>Genome sequencing and comparison of five Tilletia species to identify candidate genes for the detection of regulated species infecting wheat.</title>
        <authorList>
            <person name="Nguyen H.D.T."/>
            <person name="Sultana T."/>
            <person name="Kesanakurti P."/>
            <person name="Hambleton S."/>
        </authorList>
    </citation>
    <scope>NUCLEOTIDE SEQUENCE</scope>
    <source>
        <strain evidence="1">DAOMC 236416</strain>
    </source>
</reference>
<comment type="caution">
    <text evidence="1">The sequence shown here is derived from an EMBL/GenBank/DDBJ whole genome shotgun (WGS) entry which is preliminary data.</text>
</comment>
<evidence type="ECO:0000313" key="2">
    <source>
        <dbReference type="Proteomes" id="UP000077521"/>
    </source>
</evidence>
<dbReference type="EMBL" id="LWDF02000195">
    <property type="protein sequence ID" value="KAE8254300.1"/>
    <property type="molecule type" value="Genomic_DNA"/>
</dbReference>
<gene>
    <name evidence="1" type="ORF">A4X13_0g3469</name>
</gene>
<proteinExistence type="predicted"/>
<name>A0A177T7I9_9BASI</name>
<reference evidence="1" key="1">
    <citation type="submission" date="2016-04" db="EMBL/GenBank/DDBJ databases">
        <authorList>
            <person name="Nguyen H.D."/>
            <person name="Samba Siva P."/>
            <person name="Cullis J."/>
            <person name="Levesque C.A."/>
            <person name="Hambleton S."/>
        </authorList>
    </citation>
    <scope>NUCLEOTIDE SEQUENCE</scope>
    <source>
        <strain evidence="1">DAOMC 236416</strain>
    </source>
</reference>
<dbReference type="AlphaFoldDB" id="A0A177T7I9"/>
<dbReference type="Proteomes" id="UP000077521">
    <property type="component" value="Unassembled WGS sequence"/>
</dbReference>
<accession>A0A177T7I9</accession>